<evidence type="ECO:0000256" key="1">
    <source>
        <dbReference type="ARBA" id="ARBA00022729"/>
    </source>
</evidence>
<dbReference type="Gene3D" id="3.40.30.10">
    <property type="entry name" value="Glutaredoxin"/>
    <property type="match status" value="1"/>
</dbReference>
<dbReference type="PANTHER" id="PTHR13887">
    <property type="entry name" value="GLUTATHIONE S-TRANSFERASE KAPPA"/>
    <property type="match status" value="1"/>
</dbReference>
<dbReference type="CDD" id="cd03023">
    <property type="entry name" value="DsbA_Com1_like"/>
    <property type="match status" value="1"/>
</dbReference>
<dbReference type="InterPro" id="IPR013766">
    <property type="entry name" value="Thioredoxin_domain"/>
</dbReference>
<feature type="signal peptide" evidence="5">
    <location>
        <begin position="1"/>
        <end position="27"/>
    </location>
</feature>
<name>A0A549TIU5_9HYPH</name>
<organism evidence="7 8">
    <name type="scientific">Rhizobium straminoryzae</name>
    <dbReference type="NCBI Taxonomy" id="1387186"/>
    <lineage>
        <taxon>Bacteria</taxon>
        <taxon>Pseudomonadati</taxon>
        <taxon>Pseudomonadota</taxon>
        <taxon>Alphaproteobacteria</taxon>
        <taxon>Hyphomicrobiales</taxon>
        <taxon>Rhizobiaceae</taxon>
        <taxon>Rhizobium/Agrobacterium group</taxon>
        <taxon>Rhizobium</taxon>
    </lineage>
</organism>
<dbReference type="Proteomes" id="UP000316801">
    <property type="component" value="Unassembled WGS sequence"/>
</dbReference>
<comment type="caution">
    <text evidence="7">The sequence shown here is derived from an EMBL/GenBank/DDBJ whole genome shotgun (WGS) entry which is preliminary data.</text>
</comment>
<evidence type="ECO:0000313" key="8">
    <source>
        <dbReference type="Proteomes" id="UP000316801"/>
    </source>
</evidence>
<keyword evidence="8" id="KW-1185">Reference proteome</keyword>
<dbReference type="InterPro" id="IPR036249">
    <property type="entry name" value="Thioredoxin-like_sf"/>
</dbReference>
<dbReference type="SUPFAM" id="SSF52833">
    <property type="entry name" value="Thioredoxin-like"/>
    <property type="match status" value="1"/>
</dbReference>
<keyword evidence="3" id="KW-1015">Disulfide bond</keyword>
<evidence type="ECO:0000256" key="4">
    <source>
        <dbReference type="ARBA" id="ARBA00023284"/>
    </source>
</evidence>
<keyword evidence="2" id="KW-0560">Oxidoreductase</keyword>
<reference evidence="7 8" key="1">
    <citation type="submission" date="2019-07" db="EMBL/GenBank/DDBJ databases">
        <title>Ln-dependent methylotrophs.</title>
        <authorList>
            <person name="Tani A."/>
        </authorList>
    </citation>
    <scope>NUCLEOTIDE SEQUENCE [LARGE SCALE GENOMIC DNA]</scope>
    <source>
        <strain evidence="7 8">SM12</strain>
    </source>
</reference>
<dbReference type="InterPro" id="IPR001853">
    <property type="entry name" value="DSBA-like_thioredoxin_dom"/>
</dbReference>
<dbReference type="EMBL" id="VJMG01000001">
    <property type="protein sequence ID" value="TRL43493.1"/>
    <property type="molecule type" value="Genomic_DNA"/>
</dbReference>
<dbReference type="InterPro" id="IPR041205">
    <property type="entry name" value="ScsC_N"/>
</dbReference>
<evidence type="ECO:0000256" key="5">
    <source>
        <dbReference type="SAM" id="SignalP"/>
    </source>
</evidence>
<keyword evidence="4" id="KW-0676">Redox-active center</keyword>
<proteinExistence type="predicted"/>
<dbReference type="GO" id="GO:0016491">
    <property type="term" value="F:oxidoreductase activity"/>
    <property type="evidence" value="ECO:0007669"/>
    <property type="project" value="UniProtKB-KW"/>
</dbReference>
<dbReference type="AlphaFoldDB" id="A0A549TIU5"/>
<keyword evidence="1 5" id="KW-0732">Signal</keyword>
<evidence type="ECO:0000259" key="6">
    <source>
        <dbReference type="PROSITE" id="PS51352"/>
    </source>
</evidence>
<dbReference type="PROSITE" id="PS51352">
    <property type="entry name" value="THIOREDOXIN_2"/>
    <property type="match status" value="1"/>
</dbReference>
<evidence type="ECO:0000256" key="3">
    <source>
        <dbReference type="ARBA" id="ARBA00023157"/>
    </source>
</evidence>
<dbReference type="Pfam" id="PF18312">
    <property type="entry name" value="ScsC_N"/>
    <property type="match status" value="1"/>
</dbReference>
<gene>
    <name evidence="7" type="ORF">FNA46_00355</name>
</gene>
<dbReference type="Pfam" id="PF01323">
    <property type="entry name" value="DSBA"/>
    <property type="match status" value="1"/>
</dbReference>
<dbReference type="PANTHER" id="PTHR13887:SF14">
    <property type="entry name" value="DISULFIDE BOND FORMATION PROTEIN D"/>
    <property type="match status" value="1"/>
</dbReference>
<accession>A0A549TIU5</accession>
<feature type="domain" description="Thioredoxin" evidence="6">
    <location>
        <begin position="65"/>
        <end position="248"/>
    </location>
</feature>
<evidence type="ECO:0000313" key="7">
    <source>
        <dbReference type="EMBL" id="TRL43493.1"/>
    </source>
</evidence>
<feature type="chain" id="PRO_5022025955" evidence="5">
    <location>
        <begin position="28"/>
        <end position="254"/>
    </location>
</feature>
<protein>
    <submittedName>
        <fullName evidence="7">DsbA family protein</fullName>
    </submittedName>
</protein>
<sequence length="254" mass="27688">MQPFSKAMAALLIAGTASLSLSTAALALDDQQKKEMGAFIREYLIANPEIMLEVQDALEKKQQEARISQAANGINANRDAIFSSPSDITLGNPKGDVTIVEFFDYNCGYCKRALSDMDEILKNDKKVRFVLKEFPILGPDSMAAHRVANAVRLTAPDKYPEFHRKLLGGDVRATEETAMDVASSLGLSEKTLRSSMEKNPNDPQVRQTYQLANNLGVTGTPFYVVGNEAVFGAVGYQELSEKIANIRACGKASC</sequence>
<evidence type="ECO:0000256" key="2">
    <source>
        <dbReference type="ARBA" id="ARBA00023002"/>
    </source>
</evidence>